<evidence type="ECO:0000256" key="8">
    <source>
        <dbReference type="ARBA" id="ARBA00051245"/>
    </source>
</evidence>
<dbReference type="GO" id="GO:0005524">
    <property type="term" value="F:ATP binding"/>
    <property type="evidence" value="ECO:0007669"/>
    <property type="project" value="UniProtKB-KW"/>
</dbReference>
<dbReference type="EMBL" id="FOGT01000006">
    <property type="protein sequence ID" value="SER99245.1"/>
    <property type="molecule type" value="Genomic_DNA"/>
</dbReference>
<evidence type="ECO:0000256" key="2">
    <source>
        <dbReference type="ARBA" id="ARBA00011903"/>
    </source>
</evidence>
<keyword evidence="11" id="KW-1185">Reference proteome</keyword>
<keyword evidence="7" id="KW-0829">Tyrosine-protein kinase</keyword>
<dbReference type="InterPro" id="IPR027417">
    <property type="entry name" value="P-loop_NTPase"/>
</dbReference>
<sequence>MGNRALRKKVAYFCQNPDSVMSSKFKRIKLNVEFASQENNCKTLAVTSPGKGEGKSMVVSQLAVSFAREGKKVLLIDSAVNAPVIHHIFKMKNGKGLTNVLAGQVKLREVINQSSVDGLKIVTSGEVTYNAEKLYQSKVMNKLLAEAANEFDYVLLDTPGVHEGTFTKILAGKCDGSILVVRSNKTEDHAALDAKKALEIAKGNVIGVIMNAKPNSFSQLIKNT</sequence>
<dbReference type="RefSeq" id="WP_093050453.1">
    <property type="nucleotide sequence ID" value="NZ_FOGT01000006.1"/>
</dbReference>
<evidence type="ECO:0000256" key="7">
    <source>
        <dbReference type="ARBA" id="ARBA00023137"/>
    </source>
</evidence>
<keyword evidence="5" id="KW-0418">Kinase</keyword>
<gene>
    <name evidence="10" type="ORF">SAMN05518684_10616</name>
</gene>
<dbReference type="Pfam" id="PF13614">
    <property type="entry name" value="AAA_31"/>
    <property type="match status" value="1"/>
</dbReference>
<dbReference type="Proteomes" id="UP000198571">
    <property type="component" value="Unassembled WGS sequence"/>
</dbReference>
<evidence type="ECO:0000256" key="3">
    <source>
        <dbReference type="ARBA" id="ARBA00022679"/>
    </source>
</evidence>
<comment type="catalytic activity">
    <reaction evidence="8">
        <text>L-tyrosyl-[protein] + ATP = O-phospho-L-tyrosyl-[protein] + ADP + H(+)</text>
        <dbReference type="Rhea" id="RHEA:10596"/>
        <dbReference type="Rhea" id="RHEA-COMP:10136"/>
        <dbReference type="Rhea" id="RHEA-COMP:20101"/>
        <dbReference type="ChEBI" id="CHEBI:15378"/>
        <dbReference type="ChEBI" id="CHEBI:30616"/>
        <dbReference type="ChEBI" id="CHEBI:46858"/>
        <dbReference type="ChEBI" id="CHEBI:61978"/>
        <dbReference type="ChEBI" id="CHEBI:456216"/>
        <dbReference type="EC" id="2.7.10.2"/>
    </reaction>
</comment>
<dbReference type="PANTHER" id="PTHR32309:SF13">
    <property type="entry name" value="FERRIC ENTEROBACTIN TRANSPORT PROTEIN FEPE"/>
    <property type="match status" value="1"/>
</dbReference>
<dbReference type="Gene3D" id="3.40.50.300">
    <property type="entry name" value="P-loop containing nucleotide triphosphate hydrolases"/>
    <property type="match status" value="1"/>
</dbReference>
<evidence type="ECO:0000256" key="1">
    <source>
        <dbReference type="ARBA" id="ARBA00007316"/>
    </source>
</evidence>
<evidence type="ECO:0000259" key="9">
    <source>
        <dbReference type="Pfam" id="PF13614"/>
    </source>
</evidence>
<feature type="domain" description="AAA" evidence="9">
    <location>
        <begin position="43"/>
        <end position="162"/>
    </location>
</feature>
<protein>
    <recommendedName>
        <fullName evidence="2">non-specific protein-tyrosine kinase</fullName>
        <ecNumber evidence="2">2.7.10.2</ecNumber>
    </recommendedName>
</protein>
<dbReference type="SUPFAM" id="SSF52540">
    <property type="entry name" value="P-loop containing nucleoside triphosphate hydrolases"/>
    <property type="match status" value="1"/>
</dbReference>
<dbReference type="STRING" id="1601833.SAMN05518684_10616"/>
<dbReference type="GO" id="GO:0005886">
    <property type="term" value="C:plasma membrane"/>
    <property type="evidence" value="ECO:0007669"/>
    <property type="project" value="TreeGrafter"/>
</dbReference>
<organism evidence="10 11">
    <name type="scientific">Salipaludibacillus aurantiacus</name>
    <dbReference type="NCBI Taxonomy" id="1601833"/>
    <lineage>
        <taxon>Bacteria</taxon>
        <taxon>Bacillati</taxon>
        <taxon>Bacillota</taxon>
        <taxon>Bacilli</taxon>
        <taxon>Bacillales</taxon>
        <taxon>Bacillaceae</taxon>
    </lineage>
</organism>
<dbReference type="GO" id="GO:0004715">
    <property type="term" value="F:non-membrane spanning protein tyrosine kinase activity"/>
    <property type="evidence" value="ECO:0007669"/>
    <property type="project" value="UniProtKB-EC"/>
</dbReference>
<dbReference type="CDD" id="cd05387">
    <property type="entry name" value="BY-kinase"/>
    <property type="match status" value="1"/>
</dbReference>
<comment type="similarity">
    <text evidence="1">Belongs to the CpsD/CapB family.</text>
</comment>
<dbReference type="InterPro" id="IPR005702">
    <property type="entry name" value="Wzc-like_C"/>
</dbReference>
<dbReference type="EC" id="2.7.10.2" evidence="2"/>
<evidence type="ECO:0000256" key="5">
    <source>
        <dbReference type="ARBA" id="ARBA00022777"/>
    </source>
</evidence>
<proteinExistence type="inferred from homology"/>
<keyword evidence="3" id="KW-0808">Transferase</keyword>
<name>A0A1H9TQ53_9BACI</name>
<evidence type="ECO:0000256" key="6">
    <source>
        <dbReference type="ARBA" id="ARBA00022840"/>
    </source>
</evidence>
<accession>A0A1H9TQ53</accession>
<evidence type="ECO:0000313" key="11">
    <source>
        <dbReference type="Proteomes" id="UP000198571"/>
    </source>
</evidence>
<keyword evidence="4" id="KW-0547">Nucleotide-binding</keyword>
<evidence type="ECO:0000313" key="10">
    <source>
        <dbReference type="EMBL" id="SER99245.1"/>
    </source>
</evidence>
<dbReference type="OrthoDB" id="9794577at2"/>
<dbReference type="NCBIfam" id="TIGR01007">
    <property type="entry name" value="eps_fam"/>
    <property type="match status" value="1"/>
</dbReference>
<reference evidence="11" key="1">
    <citation type="submission" date="2016-10" db="EMBL/GenBank/DDBJ databases">
        <authorList>
            <person name="Varghese N."/>
            <person name="Submissions S."/>
        </authorList>
    </citation>
    <scope>NUCLEOTIDE SEQUENCE [LARGE SCALE GENOMIC DNA]</scope>
    <source>
        <strain evidence="11">S9</strain>
    </source>
</reference>
<dbReference type="InterPro" id="IPR050445">
    <property type="entry name" value="Bact_polysacc_biosynth/exp"/>
</dbReference>
<dbReference type="AlphaFoldDB" id="A0A1H9TQ53"/>
<keyword evidence="6" id="KW-0067">ATP-binding</keyword>
<evidence type="ECO:0000256" key="4">
    <source>
        <dbReference type="ARBA" id="ARBA00022741"/>
    </source>
</evidence>
<dbReference type="PANTHER" id="PTHR32309">
    <property type="entry name" value="TYROSINE-PROTEIN KINASE"/>
    <property type="match status" value="1"/>
</dbReference>
<dbReference type="InterPro" id="IPR025669">
    <property type="entry name" value="AAA_dom"/>
</dbReference>